<reference evidence="3" key="1">
    <citation type="journal article" date="2020" name="Cell">
        <title>Large-Scale Comparative Analyses of Tick Genomes Elucidate Their Genetic Diversity and Vector Capacities.</title>
        <authorList>
            <consortium name="Tick Genome and Microbiome Consortium (TIGMIC)"/>
            <person name="Jia N."/>
            <person name="Wang J."/>
            <person name="Shi W."/>
            <person name="Du L."/>
            <person name="Sun Y."/>
            <person name="Zhan W."/>
            <person name="Jiang J.F."/>
            <person name="Wang Q."/>
            <person name="Zhang B."/>
            <person name="Ji P."/>
            <person name="Bell-Sakyi L."/>
            <person name="Cui X.M."/>
            <person name="Yuan T.T."/>
            <person name="Jiang B.G."/>
            <person name="Yang W.F."/>
            <person name="Lam T.T."/>
            <person name="Chang Q.C."/>
            <person name="Ding S.J."/>
            <person name="Wang X.J."/>
            <person name="Zhu J.G."/>
            <person name="Ruan X.D."/>
            <person name="Zhao L."/>
            <person name="Wei J.T."/>
            <person name="Ye R.Z."/>
            <person name="Que T.C."/>
            <person name="Du C.H."/>
            <person name="Zhou Y.H."/>
            <person name="Cheng J.X."/>
            <person name="Dai P.F."/>
            <person name="Guo W.B."/>
            <person name="Han X.H."/>
            <person name="Huang E.J."/>
            <person name="Li L.F."/>
            <person name="Wei W."/>
            <person name="Gao Y.C."/>
            <person name="Liu J.Z."/>
            <person name="Shao H.Z."/>
            <person name="Wang X."/>
            <person name="Wang C.C."/>
            <person name="Yang T.C."/>
            <person name="Huo Q.B."/>
            <person name="Li W."/>
            <person name="Chen H.Y."/>
            <person name="Chen S.E."/>
            <person name="Zhou L.G."/>
            <person name="Ni X.B."/>
            <person name="Tian J.H."/>
            <person name="Sheng Y."/>
            <person name="Liu T."/>
            <person name="Pan Y.S."/>
            <person name="Xia L.Y."/>
            <person name="Li J."/>
            <person name="Zhao F."/>
            <person name="Cao W.C."/>
        </authorList>
    </citation>
    <scope>NUCLEOTIDE SEQUENCE</scope>
    <source>
        <strain evidence="3">Rmic-2018</strain>
    </source>
</reference>
<feature type="transmembrane region" description="Helical" evidence="2">
    <location>
        <begin position="49"/>
        <end position="68"/>
    </location>
</feature>
<dbReference type="VEuPathDB" id="VectorBase:LOC119169760"/>
<dbReference type="GO" id="GO:0016020">
    <property type="term" value="C:membrane"/>
    <property type="evidence" value="ECO:0007669"/>
    <property type="project" value="InterPro"/>
</dbReference>
<keyword evidence="2" id="KW-0812">Transmembrane</keyword>
<feature type="transmembrane region" description="Helical" evidence="2">
    <location>
        <begin position="150"/>
        <end position="170"/>
    </location>
</feature>
<accession>A0A9J6DXJ6</accession>
<sequence length="288" mass="31202">MKGGELKTLAAPPRRLRKPNLLPTLSSVWPKGHVHMMCLNKPNHRARPLVLAARGFGAITGGALVARWNLHYAGMIRLCMYSCCFSWFGNLAFVFNCPERTYTTPDGYVGAPECSCVNGTLNDLADVSADWLLQQSVQVIRSRCPANCPLLVVYLLGVLLATLAVFLNAAPATEAAIRLHPASMSPGWHCGPDMPGMAPACAARAATASRTKPWLVACCIRCQSWLALSMLLYYLSLLAHHRHLRMRKDSIPIPVLYVGSRSQTIASPASLSETTVSPVDPAEPSPGQ</sequence>
<feature type="transmembrane region" description="Helical" evidence="2">
    <location>
        <begin position="74"/>
        <end position="95"/>
    </location>
</feature>
<evidence type="ECO:0000256" key="2">
    <source>
        <dbReference type="SAM" id="Phobius"/>
    </source>
</evidence>
<evidence type="ECO:0000256" key="1">
    <source>
        <dbReference type="SAM" id="MobiDB-lite"/>
    </source>
</evidence>
<feature type="region of interest" description="Disordered" evidence="1">
    <location>
        <begin position="268"/>
        <end position="288"/>
    </location>
</feature>
<dbReference type="Proteomes" id="UP000821866">
    <property type="component" value="Unassembled WGS sequence"/>
</dbReference>
<evidence type="ECO:0000313" key="4">
    <source>
        <dbReference type="Proteomes" id="UP000821866"/>
    </source>
</evidence>
<organism evidence="3 4">
    <name type="scientific">Rhipicephalus microplus</name>
    <name type="common">Cattle tick</name>
    <name type="synonym">Boophilus microplus</name>
    <dbReference type="NCBI Taxonomy" id="6941"/>
    <lineage>
        <taxon>Eukaryota</taxon>
        <taxon>Metazoa</taxon>
        <taxon>Ecdysozoa</taxon>
        <taxon>Arthropoda</taxon>
        <taxon>Chelicerata</taxon>
        <taxon>Arachnida</taxon>
        <taxon>Acari</taxon>
        <taxon>Parasitiformes</taxon>
        <taxon>Ixodida</taxon>
        <taxon>Ixodoidea</taxon>
        <taxon>Ixodidae</taxon>
        <taxon>Rhipicephalinae</taxon>
        <taxon>Rhipicephalus</taxon>
        <taxon>Boophilus</taxon>
    </lineage>
</organism>
<protein>
    <submittedName>
        <fullName evidence="3">Uncharacterized protein</fullName>
    </submittedName>
</protein>
<reference evidence="3" key="2">
    <citation type="submission" date="2021-09" db="EMBL/GenBank/DDBJ databases">
        <authorList>
            <person name="Jia N."/>
            <person name="Wang J."/>
            <person name="Shi W."/>
            <person name="Du L."/>
            <person name="Sun Y."/>
            <person name="Zhan W."/>
            <person name="Jiang J."/>
            <person name="Wang Q."/>
            <person name="Zhang B."/>
            <person name="Ji P."/>
            <person name="Sakyi L.B."/>
            <person name="Cui X."/>
            <person name="Yuan T."/>
            <person name="Jiang B."/>
            <person name="Yang W."/>
            <person name="Lam T.T.-Y."/>
            <person name="Chang Q."/>
            <person name="Ding S."/>
            <person name="Wang X."/>
            <person name="Zhu J."/>
            <person name="Ruan X."/>
            <person name="Zhao L."/>
            <person name="Wei J."/>
            <person name="Que T."/>
            <person name="Du C."/>
            <person name="Cheng J."/>
            <person name="Dai P."/>
            <person name="Han X."/>
            <person name="Huang E."/>
            <person name="Gao Y."/>
            <person name="Liu J."/>
            <person name="Shao H."/>
            <person name="Ye R."/>
            <person name="Li L."/>
            <person name="Wei W."/>
            <person name="Wang X."/>
            <person name="Wang C."/>
            <person name="Huo Q."/>
            <person name="Li W."/>
            <person name="Guo W."/>
            <person name="Chen H."/>
            <person name="Chen S."/>
            <person name="Zhou L."/>
            <person name="Zhou L."/>
            <person name="Ni X."/>
            <person name="Tian J."/>
            <person name="Zhou Y."/>
            <person name="Sheng Y."/>
            <person name="Liu T."/>
            <person name="Pan Y."/>
            <person name="Xia L."/>
            <person name="Li J."/>
            <person name="Zhao F."/>
            <person name="Cao W."/>
        </authorList>
    </citation>
    <scope>NUCLEOTIDE SEQUENCE</scope>
    <source>
        <strain evidence="3">Rmic-2018</strain>
        <tissue evidence="3">Larvae</tissue>
    </source>
</reference>
<proteinExistence type="predicted"/>
<dbReference type="AlphaFoldDB" id="A0A9J6DXJ6"/>
<keyword evidence="4" id="KW-1185">Reference proteome</keyword>
<comment type="caution">
    <text evidence="3">The sequence shown here is derived from an EMBL/GenBank/DDBJ whole genome shotgun (WGS) entry which is preliminary data.</text>
</comment>
<dbReference type="InterPro" id="IPR004156">
    <property type="entry name" value="OATP"/>
</dbReference>
<keyword evidence="2" id="KW-0472">Membrane</keyword>
<feature type="compositionally biased region" description="Polar residues" evidence="1">
    <location>
        <begin position="268"/>
        <end position="277"/>
    </location>
</feature>
<dbReference type="GO" id="GO:0055085">
    <property type="term" value="P:transmembrane transport"/>
    <property type="evidence" value="ECO:0007669"/>
    <property type="project" value="InterPro"/>
</dbReference>
<dbReference type="Pfam" id="PF03137">
    <property type="entry name" value="OATP"/>
    <property type="match status" value="1"/>
</dbReference>
<name>A0A9J6DXJ6_RHIMP</name>
<keyword evidence="2" id="KW-1133">Transmembrane helix</keyword>
<gene>
    <name evidence="3" type="ORF">HPB51_020972</name>
</gene>
<evidence type="ECO:0000313" key="3">
    <source>
        <dbReference type="EMBL" id="KAH8026480.1"/>
    </source>
</evidence>
<dbReference type="EMBL" id="JABSTU010000007">
    <property type="protein sequence ID" value="KAH8026480.1"/>
    <property type="molecule type" value="Genomic_DNA"/>
</dbReference>